<organism evidence="1 2">
    <name type="scientific">Allorhodopirellula solitaria</name>
    <dbReference type="NCBI Taxonomy" id="2527987"/>
    <lineage>
        <taxon>Bacteria</taxon>
        <taxon>Pseudomonadati</taxon>
        <taxon>Planctomycetota</taxon>
        <taxon>Planctomycetia</taxon>
        <taxon>Pirellulales</taxon>
        <taxon>Pirellulaceae</taxon>
        <taxon>Allorhodopirellula</taxon>
    </lineage>
</organism>
<dbReference type="AlphaFoldDB" id="A0A5C5YKH5"/>
<dbReference type="Proteomes" id="UP000318053">
    <property type="component" value="Unassembled WGS sequence"/>
</dbReference>
<evidence type="ECO:0000313" key="2">
    <source>
        <dbReference type="Proteomes" id="UP000318053"/>
    </source>
</evidence>
<gene>
    <name evidence="1" type="ORF">CA85_06380</name>
</gene>
<reference evidence="1 2" key="1">
    <citation type="submission" date="2019-02" db="EMBL/GenBank/DDBJ databases">
        <title>Deep-cultivation of Planctomycetes and their phenomic and genomic characterization uncovers novel biology.</title>
        <authorList>
            <person name="Wiegand S."/>
            <person name="Jogler M."/>
            <person name="Boedeker C."/>
            <person name="Pinto D."/>
            <person name="Vollmers J."/>
            <person name="Rivas-Marin E."/>
            <person name="Kohn T."/>
            <person name="Peeters S.H."/>
            <person name="Heuer A."/>
            <person name="Rast P."/>
            <person name="Oberbeckmann S."/>
            <person name="Bunk B."/>
            <person name="Jeske O."/>
            <person name="Meyerdierks A."/>
            <person name="Storesund J.E."/>
            <person name="Kallscheuer N."/>
            <person name="Luecker S."/>
            <person name="Lage O.M."/>
            <person name="Pohl T."/>
            <person name="Merkel B.J."/>
            <person name="Hornburger P."/>
            <person name="Mueller R.-W."/>
            <person name="Bruemmer F."/>
            <person name="Labrenz M."/>
            <person name="Spormann A.M."/>
            <person name="Op Den Camp H."/>
            <person name="Overmann J."/>
            <person name="Amann R."/>
            <person name="Jetten M.S.M."/>
            <person name="Mascher T."/>
            <person name="Medema M.H."/>
            <person name="Devos D.P."/>
            <person name="Kaster A.-K."/>
            <person name="Ovreas L."/>
            <person name="Rohde M."/>
            <person name="Galperin M.Y."/>
            <person name="Jogler C."/>
        </authorList>
    </citation>
    <scope>NUCLEOTIDE SEQUENCE [LARGE SCALE GENOMIC DNA]</scope>
    <source>
        <strain evidence="1 2">CA85</strain>
    </source>
</reference>
<keyword evidence="2" id="KW-1185">Reference proteome</keyword>
<proteinExistence type="predicted"/>
<sequence>MDSAVKLPLSVNVVSHGFEAVSLAEATWSKLNWIAWCTAGQRCLEPAAIRLYSLAVDSGYQGVGAINHRTRVANETTVEP</sequence>
<accession>A0A5C5YKH5</accession>
<evidence type="ECO:0000313" key="1">
    <source>
        <dbReference type="EMBL" id="TWT75347.1"/>
    </source>
</evidence>
<protein>
    <submittedName>
        <fullName evidence="1">Uncharacterized protein</fullName>
    </submittedName>
</protein>
<name>A0A5C5YKH5_9BACT</name>
<comment type="caution">
    <text evidence="1">The sequence shown here is derived from an EMBL/GenBank/DDBJ whole genome shotgun (WGS) entry which is preliminary data.</text>
</comment>
<dbReference type="EMBL" id="SJPK01000001">
    <property type="protein sequence ID" value="TWT75347.1"/>
    <property type="molecule type" value="Genomic_DNA"/>
</dbReference>